<evidence type="ECO:0000256" key="1">
    <source>
        <dbReference type="SAM" id="SignalP"/>
    </source>
</evidence>
<keyword evidence="1" id="KW-0732">Signal</keyword>
<dbReference type="AlphaFoldDB" id="A0A4Q9BE50"/>
<dbReference type="OrthoDB" id="9813254at2"/>
<protein>
    <recommendedName>
        <fullName evidence="4">Tetratricopeptide repeat protein</fullName>
    </recommendedName>
</protein>
<evidence type="ECO:0000313" key="3">
    <source>
        <dbReference type="Proteomes" id="UP000293583"/>
    </source>
</evidence>
<dbReference type="EMBL" id="SEWY01000002">
    <property type="protein sequence ID" value="TBH74450.1"/>
    <property type="molecule type" value="Genomic_DNA"/>
</dbReference>
<gene>
    <name evidence="2" type="ORF">EWU20_04720</name>
</gene>
<keyword evidence="3" id="KW-1185">Reference proteome</keyword>
<evidence type="ECO:0000313" key="2">
    <source>
        <dbReference type="EMBL" id="TBH74450.1"/>
    </source>
</evidence>
<accession>A0A4Q9BE50</accession>
<proteinExistence type="predicted"/>
<dbReference type="Gene3D" id="1.25.40.10">
    <property type="entry name" value="Tetratricopeptide repeat domain"/>
    <property type="match status" value="1"/>
</dbReference>
<dbReference type="RefSeq" id="WP_130922908.1">
    <property type="nucleotide sequence ID" value="NZ_JAANOM010000001.1"/>
</dbReference>
<feature type="chain" id="PRO_5020753379" description="Tetratricopeptide repeat protein" evidence="1">
    <location>
        <begin position="19"/>
        <end position="370"/>
    </location>
</feature>
<feature type="signal peptide" evidence="1">
    <location>
        <begin position="1"/>
        <end position="18"/>
    </location>
</feature>
<dbReference type="Proteomes" id="UP000293583">
    <property type="component" value="Unassembled WGS sequence"/>
</dbReference>
<evidence type="ECO:0008006" key="4">
    <source>
        <dbReference type="Google" id="ProtNLM"/>
    </source>
</evidence>
<name>A0A4Q9BE50_9BACT</name>
<dbReference type="SUPFAM" id="SSF48452">
    <property type="entry name" value="TPR-like"/>
    <property type="match status" value="1"/>
</dbReference>
<sequence>MIRVALLLFFFLSLRSQAQILQDPTAKAQITAGLTNLYQYDFKESMAIFNSLKAKYPRHPAPYLLLAMQWEQQYFPLKDHPAQGKNYLAHLEKAFELGKEMAERDENDLEASFFCTASLGFLAAYEADQHNFMRVVSYAKQAYSFLKIGLKNTDKQPEFLYSTGMYNYYSVAYPDLHPVLKPFMFLFQDGNKRVGLTQLEAGTRRTTFVKNECLFYMGYVQNKYEGNPLRALAYNQILSDNFPNNHWYLLQRAELLTLAGKFEEAEPFIEKMEVLKTPYYTGAAYTLRGMREEVERKDLNKAESWYLKSIAFPFEERLTKDIRGLAYLGLTRIAYREKKPHLFRKYLRISEDFIEYKNSLIEHKRLSNGK</sequence>
<organism evidence="2 3">
    <name type="scientific">Aquirufa antheringensis</name>
    <dbReference type="NCBI Taxonomy" id="2516559"/>
    <lineage>
        <taxon>Bacteria</taxon>
        <taxon>Pseudomonadati</taxon>
        <taxon>Bacteroidota</taxon>
        <taxon>Cytophagia</taxon>
        <taxon>Cytophagales</taxon>
        <taxon>Flectobacillaceae</taxon>
        <taxon>Aquirufa</taxon>
    </lineage>
</organism>
<dbReference type="InterPro" id="IPR011990">
    <property type="entry name" value="TPR-like_helical_dom_sf"/>
</dbReference>
<comment type="caution">
    <text evidence="2">The sequence shown here is derived from an EMBL/GenBank/DDBJ whole genome shotgun (WGS) entry which is preliminary data.</text>
</comment>
<reference evidence="2 3" key="1">
    <citation type="submission" date="2019-02" db="EMBL/GenBank/DDBJ databases">
        <title>Genome of a new Bacteroidetes strain.</title>
        <authorList>
            <person name="Pitt A."/>
        </authorList>
    </citation>
    <scope>NUCLEOTIDE SEQUENCE [LARGE SCALE GENOMIC DNA]</scope>
    <source>
        <strain evidence="2 3">103A-SOEBACH</strain>
    </source>
</reference>